<dbReference type="RefSeq" id="XP_007415433.1">
    <property type="nucleotide sequence ID" value="XM_007415371.1"/>
</dbReference>
<dbReference type="InterPro" id="IPR036085">
    <property type="entry name" value="PAZ_dom_sf"/>
</dbReference>
<proteinExistence type="predicted"/>
<evidence type="ECO:0000313" key="4">
    <source>
        <dbReference type="EMBL" id="EGG01332.1"/>
    </source>
</evidence>
<name>F4S231_MELLP</name>
<dbReference type="Pfam" id="PF16486">
    <property type="entry name" value="ArgoN"/>
    <property type="match status" value="1"/>
</dbReference>
<reference evidence="5" key="1">
    <citation type="journal article" date="2011" name="Proc. Natl. Acad. Sci. U.S.A.">
        <title>Obligate biotrophy features unraveled by the genomic analysis of rust fungi.</title>
        <authorList>
            <person name="Duplessis S."/>
            <person name="Cuomo C.A."/>
            <person name="Lin Y.-C."/>
            <person name="Aerts A."/>
            <person name="Tisserant E."/>
            <person name="Veneault-Fourrey C."/>
            <person name="Joly D.L."/>
            <person name="Hacquard S."/>
            <person name="Amselem J."/>
            <person name="Cantarel B.L."/>
            <person name="Chiu R."/>
            <person name="Coutinho P.M."/>
            <person name="Feau N."/>
            <person name="Field M."/>
            <person name="Frey P."/>
            <person name="Gelhaye E."/>
            <person name="Goldberg J."/>
            <person name="Grabherr M.G."/>
            <person name="Kodira C.D."/>
            <person name="Kohler A."/>
            <person name="Kuees U."/>
            <person name="Lindquist E.A."/>
            <person name="Lucas S.M."/>
            <person name="Mago R."/>
            <person name="Mauceli E."/>
            <person name="Morin E."/>
            <person name="Murat C."/>
            <person name="Pangilinan J.L."/>
            <person name="Park R."/>
            <person name="Pearson M."/>
            <person name="Quesneville H."/>
            <person name="Rouhier N."/>
            <person name="Sakthikumar S."/>
            <person name="Salamov A.A."/>
            <person name="Schmutz J."/>
            <person name="Selles B."/>
            <person name="Shapiro H."/>
            <person name="Tanguay P."/>
            <person name="Tuskan G.A."/>
            <person name="Henrissat B."/>
            <person name="Van de Peer Y."/>
            <person name="Rouze P."/>
            <person name="Ellis J.G."/>
            <person name="Dodds P.N."/>
            <person name="Schein J.E."/>
            <person name="Zhong S."/>
            <person name="Hamelin R.C."/>
            <person name="Grigoriev I.V."/>
            <person name="Szabo L.J."/>
            <person name="Martin F."/>
        </authorList>
    </citation>
    <scope>NUCLEOTIDE SEQUENCE [LARGE SCALE GENOMIC DNA]</scope>
    <source>
        <strain evidence="5">98AG31 / pathotype 3-4-7</strain>
    </source>
</reference>
<dbReference type="PANTHER" id="PTHR22891">
    <property type="entry name" value="EUKARYOTIC TRANSLATION INITIATION FACTOR 2C"/>
    <property type="match status" value="1"/>
</dbReference>
<gene>
    <name evidence="4" type="ORF">MELLADRAFT_79053</name>
</gene>
<dbReference type="InParanoid" id="F4S231"/>
<evidence type="ECO:0000313" key="5">
    <source>
        <dbReference type="Proteomes" id="UP000001072"/>
    </source>
</evidence>
<dbReference type="SUPFAM" id="SSF53098">
    <property type="entry name" value="Ribonuclease H-like"/>
    <property type="match status" value="1"/>
</dbReference>
<evidence type="ECO:0000259" key="3">
    <source>
        <dbReference type="PROSITE" id="PS50822"/>
    </source>
</evidence>
<dbReference type="eggNOG" id="KOG1041">
    <property type="taxonomic scope" value="Eukaryota"/>
</dbReference>
<dbReference type="SUPFAM" id="SSF101690">
    <property type="entry name" value="PAZ domain"/>
    <property type="match status" value="1"/>
</dbReference>
<dbReference type="InterPro" id="IPR032474">
    <property type="entry name" value="Argonaute_N"/>
</dbReference>
<dbReference type="SMART" id="SM00950">
    <property type="entry name" value="Piwi"/>
    <property type="match status" value="1"/>
</dbReference>
<dbReference type="FunCoup" id="F4S231">
    <property type="interactions" value="218"/>
</dbReference>
<dbReference type="Pfam" id="PF02171">
    <property type="entry name" value="Piwi"/>
    <property type="match status" value="1"/>
</dbReference>
<dbReference type="InterPro" id="IPR012337">
    <property type="entry name" value="RNaseH-like_sf"/>
</dbReference>
<evidence type="ECO:0000256" key="1">
    <source>
        <dbReference type="SAM" id="MobiDB-lite"/>
    </source>
</evidence>
<protein>
    <recommendedName>
        <fullName evidence="6">Piwi domain-containing protein</fullName>
    </recommendedName>
</protein>
<dbReference type="Gene3D" id="3.30.420.10">
    <property type="entry name" value="Ribonuclease H-like superfamily/Ribonuclease H"/>
    <property type="match status" value="1"/>
</dbReference>
<dbReference type="KEGG" id="mlr:MELLADRAFT_79053"/>
<dbReference type="Pfam" id="PF08699">
    <property type="entry name" value="ArgoL1"/>
    <property type="match status" value="1"/>
</dbReference>
<dbReference type="PROSITE" id="PS50821">
    <property type="entry name" value="PAZ"/>
    <property type="match status" value="1"/>
</dbReference>
<feature type="region of interest" description="Disordered" evidence="1">
    <location>
        <begin position="397"/>
        <end position="421"/>
    </location>
</feature>
<dbReference type="InterPro" id="IPR003165">
    <property type="entry name" value="Piwi"/>
</dbReference>
<feature type="domain" description="Piwi" evidence="3">
    <location>
        <begin position="517"/>
        <end position="857"/>
    </location>
</feature>
<dbReference type="Gene3D" id="2.170.260.10">
    <property type="entry name" value="paz domain"/>
    <property type="match status" value="1"/>
</dbReference>
<dbReference type="EMBL" id="GL883139">
    <property type="protein sequence ID" value="EGG01332.1"/>
    <property type="molecule type" value="Genomic_DNA"/>
</dbReference>
<accession>F4S231</accession>
<dbReference type="Proteomes" id="UP000001072">
    <property type="component" value="Unassembled WGS sequence"/>
</dbReference>
<dbReference type="STRING" id="747676.F4S231"/>
<dbReference type="Gene3D" id="3.40.50.2300">
    <property type="match status" value="1"/>
</dbReference>
<dbReference type="InterPro" id="IPR003100">
    <property type="entry name" value="PAZ_dom"/>
</dbReference>
<dbReference type="VEuPathDB" id="FungiDB:MELLADRAFT_79053"/>
<dbReference type="SMART" id="SM01163">
    <property type="entry name" value="DUF1785"/>
    <property type="match status" value="1"/>
</dbReference>
<evidence type="ECO:0000259" key="2">
    <source>
        <dbReference type="PROSITE" id="PS50821"/>
    </source>
</evidence>
<dbReference type="InterPro" id="IPR036397">
    <property type="entry name" value="RNaseH_sf"/>
</dbReference>
<dbReference type="Pfam" id="PF02170">
    <property type="entry name" value="PAZ"/>
    <property type="match status" value="1"/>
</dbReference>
<dbReference type="HOGENOM" id="CLU_004544_4_3_1"/>
<dbReference type="OrthoDB" id="10252740at2759"/>
<organism evidence="5">
    <name type="scientific">Melampsora larici-populina (strain 98AG31 / pathotype 3-4-7)</name>
    <name type="common">Poplar leaf rust fungus</name>
    <dbReference type="NCBI Taxonomy" id="747676"/>
    <lineage>
        <taxon>Eukaryota</taxon>
        <taxon>Fungi</taxon>
        <taxon>Dikarya</taxon>
        <taxon>Basidiomycota</taxon>
        <taxon>Pucciniomycotina</taxon>
        <taxon>Pucciniomycetes</taxon>
        <taxon>Pucciniales</taxon>
        <taxon>Melampsoraceae</taxon>
        <taxon>Melampsora</taxon>
    </lineage>
</organism>
<sequence length="910" mass="100402">MTESLIVRPSAPGSAGQPVTVTVNAYKVTLPSRIIHHYDVAVDGVVGKNGTVGDVPPKFGRELFTFMRDNLKAFGKAAVVYDGRKNLYSPERFNWPNDCQSLSVDMTTGKNSRKFTVKLSKVSDIKLDNLVKYVNRQVGSTPDEGVYNAVNALNVLCNHDLMMLHPNAKNKFFPEPEKEGPQLKYLKGAIEMWRGYFSSIRMVPGGAILNFDLTSQPMIRAGNLIDVAADIAGTNTAGLVKLRPQQLTQLTRALRAIRVTVKRSDGTKFRAKVREYGPLTARTHKFTVEEAGKPPRTTTVQQFFQEHYGVTLRSPDLPVIKLSAKAWYPIELCDVDPGQKYIKKLEPDQLADAIRWLTVKPYDRTQMLSEGVAKHLRTSVSPVQWGLRFDPQPMTVKARRLPPPTVNHMGKSGKKESTRVDNGTWNMANRKVFSPAPPIKNWIAVVFGAGGRFDQATAQKSLSDLRSSMIAAGLTVESGPAAVLPALPNDSPMPNTDGKDDNVGKWIMSKLKQKPQLIVCYLRDKNAWQYRQLKIFGDTAQGVPSQCMAIEKIIGKGNAQYYANVTLKINAKLGGMNHVLGSAAPFLMNPPTMVMGADVTHPGADSLEPSIAGLVASTNQHGLGYAAEFSVQAGRQEIIGELDTLALVSAASSIFLSCLCHYRLADMNRSMLLWLGIQKLLQKYHDRNAVLPKRIVFYRDGVSEGQFPQVIEKEVPLLRKAIGAVQANSALKKAPGGPITLTFIVCGKRHHFKFGPQNPSKDGDRNGNLLPGIVVDTGVVHPFDFDWYGLSHAGLLGTSRSAHYTVLIDDGKHTADALQTLTYHLCYLYSRATRSVSIATPAYYAHHICTRIKQFLSTVDVHQGTSSTPTQVDVDRALTEYRNRAAQYKAGFDSVYQKARATNPVPEYWM</sequence>
<dbReference type="InterPro" id="IPR014811">
    <property type="entry name" value="ArgoL1"/>
</dbReference>
<dbReference type="CDD" id="cd02846">
    <property type="entry name" value="PAZ_argonaute_like"/>
    <property type="match status" value="1"/>
</dbReference>
<dbReference type="PROSITE" id="PS50822">
    <property type="entry name" value="PIWI"/>
    <property type="match status" value="1"/>
</dbReference>
<evidence type="ECO:0008006" key="6">
    <source>
        <dbReference type="Google" id="ProtNLM"/>
    </source>
</evidence>
<dbReference type="GeneID" id="18933209"/>
<dbReference type="AlphaFoldDB" id="F4S231"/>
<feature type="domain" description="PAZ" evidence="2">
    <location>
        <begin position="223"/>
        <end position="337"/>
    </location>
</feature>
<keyword evidence="5" id="KW-1185">Reference proteome</keyword>
<dbReference type="GO" id="GO:0003723">
    <property type="term" value="F:RNA binding"/>
    <property type="evidence" value="ECO:0007669"/>
    <property type="project" value="InterPro"/>
</dbReference>